<evidence type="ECO:0000256" key="5">
    <source>
        <dbReference type="ARBA" id="ARBA00023159"/>
    </source>
</evidence>
<evidence type="ECO:0000256" key="8">
    <source>
        <dbReference type="ARBA" id="ARBA00024343"/>
    </source>
</evidence>
<dbReference type="Pfam" id="PF00847">
    <property type="entry name" value="AP2"/>
    <property type="match status" value="1"/>
</dbReference>
<evidence type="ECO:0000313" key="11">
    <source>
        <dbReference type="EMBL" id="KAK4797652.1"/>
    </source>
</evidence>
<feature type="domain" description="AP2/ERF" evidence="10">
    <location>
        <begin position="83"/>
        <end position="148"/>
    </location>
</feature>
<dbReference type="PANTHER" id="PTHR31241:SF62">
    <property type="entry name" value="DEHYDRATION-RESPONSIVE ELEMENT-BINDING PROTEIN 2D"/>
    <property type="match status" value="1"/>
</dbReference>
<name>A0AAN7M499_TRANT</name>
<dbReference type="InterPro" id="IPR001471">
    <property type="entry name" value="AP2/ERF_dom"/>
</dbReference>
<dbReference type="PANTHER" id="PTHR31241">
    <property type="entry name" value="DEHYDRATION-RESPONSIVE ELEMENT-BINDING PROTEIN 2C"/>
    <property type="match status" value="1"/>
</dbReference>
<accession>A0AAN7M499</accession>
<dbReference type="SMART" id="SM00380">
    <property type="entry name" value="AP2"/>
    <property type="match status" value="1"/>
</dbReference>
<dbReference type="CDD" id="cd00018">
    <property type="entry name" value="AP2"/>
    <property type="match status" value="1"/>
</dbReference>
<comment type="caution">
    <text evidence="11">The sequence shown here is derived from an EMBL/GenBank/DDBJ whole genome shotgun (WGS) entry which is preliminary data.</text>
</comment>
<evidence type="ECO:0000256" key="2">
    <source>
        <dbReference type="ARBA" id="ARBA00023015"/>
    </source>
</evidence>
<evidence type="ECO:0000256" key="9">
    <source>
        <dbReference type="SAM" id="MobiDB-lite"/>
    </source>
</evidence>
<dbReference type="GO" id="GO:0003700">
    <property type="term" value="F:DNA-binding transcription factor activity"/>
    <property type="evidence" value="ECO:0007669"/>
    <property type="project" value="InterPro"/>
</dbReference>
<evidence type="ECO:0000313" key="12">
    <source>
        <dbReference type="Proteomes" id="UP001346149"/>
    </source>
</evidence>
<dbReference type="InterPro" id="IPR016177">
    <property type="entry name" value="DNA-bd_dom_sf"/>
</dbReference>
<keyword evidence="2" id="KW-0805">Transcription regulation</keyword>
<dbReference type="Gene3D" id="3.30.730.10">
    <property type="entry name" value="AP2/ERF domain"/>
    <property type="match status" value="1"/>
</dbReference>
<dbReference type="PROSITE" id="PS51032">
    <property type="entry name" value="AP2_ERF"/>
    <property type="match status" value="1"/>
</dbReference>
<dbReference type="PRINTS" id="PR00367">
    <property type="entry name" value="ETHRSPELEMNT"/>
</dbReference>
<keyword evidence="5" id="KW-0010">Activator</keyword>
<keyword evidence="3" id="KW-0346">Stress response</keyword>
<evidence type="ECO:0000256" key="3">
    <source>
        <dbReference type="ARBA" id="ARBA00023016"/>
    </source>
</evidence>
<feature type="region of interest" description="Disordered" evidence="9">
    <location>
        <begin position="193"/>
        <end position="212"/>
    </location>
</feature>
<feature type="compositionally biased region" description="Polar residues" evidence="9">
    <location>
        <begin position="153"/>
        <end position="170"/>
    </location>
</feature>
<feature type="compositionally biased region" description="Basic and acidic residues" evidence="9">
    <location>
        <begin position="41"/>
        <end position="51"/>
    </location>
</feature>
<dbReference type="SUPFAM" id="SSF54171">
    <property type="entry name" value="DNA-binding domain"/>
    <property type="match status" value="1"/>
</dbReference>
<protein>
    <recommendedName>
        <fullName evidence="10">AP2/ERF domain-containing protein</fullName>
    </recommendedName>
</protein>
<keyword evidence="6" id="KW-0804">Transcription</keyword>
<evidence type="ECO:0000256" key="6">
    <source>
        <dbReference type="ARBA" id="ARBA00023163"/>
    </source>
</evidence>
<dbReference type="GO" id="GO:0000976">
    <property type="term" value="F:transcription cis-regulatory region binding"/>
    <property type="evidence" value="ECO:0007669"/>
    <property type="project" value="TreeGrafter"/>
</dbReference>
<dbReference type="FunFam" id="3.30.730.10:FF:000001">
    <property type="entry name" value="Ethylene-responsive transcription factor 2"/>
    <property type="match status" value="1"/>
</dbReference>
<evidence type="ECO:0000256" key="7">
    <source>
        <dbReference type="ARBA" id="ARBA00023242"/>
    </source>
</evidence>
<keyword evidence="12" id="KW-1185">Reference proteome</keyword>
<evidence type="ECO:0000259" key="10">
    <source>
        <dbReference type="PROSITE" id="PS51032"/>
    </source>
</evidence>
<feature type="region of interest" description="Disordered" evidence="9">
    <location>
        <begin position="153"/>
        <end position="172"/>
    </location>
</feature>
<dbReference type="EMBL" id="JAXQNO010000005">
    <property type="protein sequence ID" value="KAK4797652.1"/>
    <property type="molecule type" value="Genomic_DNA"/>
</dbReference>
<keyword evidence="4" id="KW-0238">DNA-binding</keyword>
<evidence type="ECO:0000256" key="1">
    <source>
        <dbReference type="ARBA" id="ARBA00004123"/>
    </source>
</evidence>
<dbReference type="GO" id="GO:0005634">
    <property type="term" value="C:nucleus"/>
    <property type="evidence" value="ECO:0007669"/>
    <property type="project" value="UniProtKB-SubCell"/>
</dbReference>
<gene>
    <name evidence="11" type="ORF">SAY86_029978</name>
</gene>
<evidence type="ECO:0000256" key="4">
    <source>
        <dbReference type="ARBA" id="ARBA00023125"/>
    </source>
</evidence>
<sequence>MNYEPTAKHNPVPHPPLRDADSPTVRRQRKRRNGLESIEDTLSRWKEHNERSSPISGRQVPPAKGSRKGCMRGKGGPENSVCSYRGVRQRTWGKWVAEIREPLDKSRCQQAKPNRLWLGTFGTALEAALAYDEAARALYGPLARVNFPASLSSSNCSSEMQGSDSCGSTSDRNEDVKIETDASAGCSFATLNSGNLTDTHPSGDATELNGSSTERKPMELTSFHDPAMETSVKWTHRPEYAAAMSESSIKQEVVSLDHNAAGGIMGPWWDGESNHQGMMGHYDFDFLRPDYDFGLVEEQGLLDSWFHQ</sequence>
<dbReference type="GO" id="GO:0006950">
    <property type="term" value="P:response to stress"/>
    <property type="evidence" value="ECO:0007669"/>
    <property type="project" value="TreeGrafter"/>
</dbReference>
<feature type="region of interest" description="Disordered" evidence="9">
    <location>
        <begin position="1"/>
        <end position="82"/>
    </location>
</feature>
<organism evidence="11 12">
    <name type="scientific">Trapa natans</name>
    <name type="common">Water chestnut</name>
    <dbReference type="NCBI Taxonomy" id="22666"/>
    <lineage>
        <taxon>Eukaryota</taxon>
        <taxon>Viridiplantae</taxon>
        <taxon>Streptophyta</taxon>
        <taxon>Embryophyta</taxon>
        <taxon>Tracheophyta</taxon>
        <taxon>Spermatophyta</taxon>
        <taxon>Magnoliopsida</taxon>
        <taxon>eudicotyledons</taxon>
        <taxon>Gunneridae</taxon>
        <taxon>Pentapetalae</taxon>
        <taxon>rosids</taxon>
        <taxon>malvids</taxon>
        <taxon>Myrtales</taxon>
        <taxon>Lythraceae</taxon>
        <taxon>Trapa</taxon>
    </lineage>
</organism>
<comment type="similarity">
    <text evidence="8">Belongs to the AP2/ERF transcription factor family. ERF subfamily.</text>
</comment>
<reference evidence="11 12" key="1">
    <citation type="journal article" date="2023" name="Hortic Res">
        <title>Pangenome of water caltrop reveals structural variations and asymmetric subgenome divergence after allopolyploidization.</title>
        <authorList>
            <person name="Zhang X."/>
            <person name="Chen Y."/>
            <person name="Wang L."/>
            <person name="Yuan Y."/>
            <person name="Fang M."/>
            <person name="Shi L."/>
            <person name="Lu R."/>
            <person name="Comes H.P."/>
            <person name="Ma Y."/>
            <person name="Chen Y."/>
            <person name="Huang G."/>
            <person name="Zhou Y."/>
            <person name="Zheng Z."/>
            <person name="Qiu Y."/>
        </authorList>
    </citation>
    <scope>NUCLEOTIDE SEQUENCE [LARGE SCALE GENOMIC DNA]</scope>
    <source>
        <strain evidence="11">F231</strain>
    </source>
</reference>
<dbReference type="InterPro" id="IPR036955">
    <property type="entry name" value="AP2/ERF_dom_sf"/>
</dbReference>
<keyword evidence="7" id="KW-0539">Nucleus</keyword>
<comment type="subcellular location">
    <subcellularLocation>
        <location evidence="1">Nucleus</location>
    </subcellularLocation>
</comment>
<dbReference type="Proteomes" id="UP001346149">
    <property type="component" value="Unassembled WGS sequence"/>
</dbReference>
<dbReference type="GO" id="GO:0045893">
    <property type="term" value="P:positive regulation of DNA-templated transcription"/>
    <property type="evidence" value="ECO:0007669"/>
    <property type="project" value="TreeGrafter"/>
</dbReference>
<proteinExistence type="inferred from homology"/>
<dbReference type="AlphaFoldDB" id="A0AAN7M499"/>